<keyword evidence="2" id="KW-1133">Transmembrane helix</keyword>
<feature type="region of interest" description="Disordered" evidence="1">
    <location>
        <begin position="17"/>
        <end position="50"/>
    </location>
</feature>
<gene>
    <name evidence="3" type="ORF">BJ085DRAFT_40127</name>
</gene>
<evidence type="ECO:0000256" key="2">
    <source>
        <dbReference type="SAM" id="Phobius"/>
    </source>
</evidence>
<keyword evidence="2" id="KW-0472">Membrane</keyword>
<dbReference type="AlphaFoldDB" id="A0A4V1J4D0"/>
<evidence type="ECO:0000256" key="1">
    <source>
        <dbReference type="SAM" id="MobiDB-lite"/>
    </source>
</evidence>
<name>A0A4V1J4D0_9FUNG</name>
<feature type="compositionally biased region" description="Low complexity" evidence="1">
    <location>
        <begin position="32"/>
        <end position="48"/>
    </location>
</feature>
<organism evidence="3 4">
    <name type="scientific">Dimargaris cristalligena</name>
    <dbReference type="NCBI Taxonomy" id="215637"/>
    <lineage>
        <taxon>Eukaryota</taxon>
        <taxon>Fungi</taxon>
        <taxon>Fungi incertae sedis</taxon>
        <taxon>Zoopagomycota</taxon>
        <taxon>Kickxellomycotina</taxon>
        <taxon>Dimargaritomycetes</taxon>
        <taxon>Dimargaritales</taxon>
        <taxon>Dimargaritaceae</taxon>
        <taxon>Dimargaris</taxon>
    </lineage>
</organism>
<keyword evidence="2" id="KW-0812">Transmembrane</keyword>
<accession>A0A4V1J4D0</accession>
<keyword evidence="4" id="KW-1185">Reference proteome</keyword>
<sequence length="124" mass="13387">MSETHLLFTYKHPTTTTLIPKPLDPEPLSQFPNTPSPRSSLPTSTSKPNYKLLRPKPIPVTMIGLRLVAMVVLATAFMATLAHPAPDYALGLPKRQISGGPEVESNGAGMAGAACWKMSWWSAC</sequence>
<feature type="transmembrane region" description="Helical" evidence="2">
    <location>
        <begin position="63"/>
        <end position="82"/>
    </location>
</feature>
<dbReference type="EMBL" id="ML002953">
    <property type="protein sequence ID" value="RKP35129.1"/>
    <property type="molecule type" value="Genomic_DNA"/>
</dbReference>
<evidence type="ECO:0000313" key="4">
    <source>
        <dbReference type="Proteomes" id="UP000268162"/>
    </source>
</evidence>
<dbReference type="Proteomes" id="UP000268162">
    <property type="component" value="Unassembled WGS sequence"/>
</dbReference>
<protein>
    <submittedName>
        <fullName evidence="3">Uncharacterized protein</fullName>
    </submittedName>
</protein>
<proteinExistence type="predicted"/>
<reference evidence="4" key="1">
    <citation type="journal article" date="2018" name="Nat. Microbiol.">
        <title>Leveraging single-cell genomics to expand the fungal tree of life.</title>
        <authorList>
            <person name="Ahrendt S.R."/>
            <person name="Quandt C.A."/>
            <person name="Ciobanu D."/>
            <person name="Clum A."/>
            <person name="Salamov A."/>
            <person name="Andreopoulos B."/>
            <person name="Cheng J.F."/>
            <person name="Woyke T."/>
            <person name="Pelin A."/>
            <person name="Henrissat B."/>
            <person name="Reynolds N.K."/>
            <person name="Benny G.L."/>
            <person name="Smith M.E."/>
            <person name="James T.Y."/>
            <person name="Grigoriev I.V."/>
        </authorList>
    </citation>
    <scope>NUCLEOTIDE SEQUENCE [LARGE SCALE GENOMIC DNA]</scope>
    <source>
        <strain evidence="4">RSA 468</strain>
    </source>
</reference>
<evidence type="ECO:0000313" key="3">
    <source>
        <dbReference type="EMBL" id="RKP35129.1"/>
    </source>
</evidence>